<accession>A0A644ZLD0</accession>
<reference evidence="2" key="1">
    <citation type="submission" date="2019-08" db="EMBL/GenBank/DDBJ databases">
        <authorList>
            <person name="Kucharzyk K."/>
            <person name="Murdoch R.W."/>
            <person name="Higgins S."/>
            <person name="Loffler F."/>
        </authorList>
    </citation>
    <scope>NUCLEOTIDE SEQUENCE</scope>
</reference>
<proteinExistence type="predicted"/>
<comment type="caution">
    <text evidence="2">The sequence shown here is derived from an EMBL/GenBank/DDBJ whole genome shotgun (WGS) entry which is preliminary data.</text>
</comment>
<organism evidence="2">
    <name type="scientific">bioreactor metagenome</name>
    <dbReference type="NCBI Taxonomy" id="1076179"/>
    <lineage>
        <taxon>unclassified sequences</taxon>
        <taxon>metagenomes</taxon>
        <taxon>ecological metagenomes</taxon>
    </lineage>
</organism>
<name>A0A644ZLD0_9ZZZZ</name>
<feature type="region of interest" description="Disordered" evidence="1">
    <location>
        <begin position="16"/>
        <end position="41"/>
    </location>
</feature>
<gene>
    <name evidence="2" type="ORF">SDC9_88355</name>
</gene>
<evidence type="ECO:0000313" key="2">
    <source>
        <dbReference type="EMBL" id="MPM41699.1"/>
    </source>
</evidence>
<sequence length="88" mass="9810">MRGRLDCRHHAVVAGTGTFGPRRGLRHVESRHQSGRAQHHPAGIIGDFQWCRSTARRHTGIGQQHGATRCPELLHNVIELSADQPVQH</sequence>
<dbReference type="EMBL" id="VSSQ01009461">
    <property type="protein sequence ID" value="MPM41699.1"/>
    <property type="molecule type" value="Genomic_DNA"/>
</dbReference>
<protein>
    <submittedName>
        <fullName evidence="2">Uncharacterized protein</fullName>
    </submittedName>
</protein>
<evidence type="ECO:0000256" key="1">
    <source>
        <dbReference type="SAM" id="MobiDB-lite"/>
    </source>
</evidence>
<dbReference type="AlphaFoldDB" id="A0A644ZLD0"/>